<dbReference type="PANTHER" id="PTHR42659:SF1">
    <property type="entry name" value="OXIDOREDUCTASE"/>
    <property type="match status" value="1"/>
</dbReference>
<reference evidence="3 4" key="1">
    <citation type="submission" date="2016-01" db="EMBL/GenBank/DDBJ databases">
        <authorList>
            <person name="Oliw E.H."/>
        </authorList>
    </citation>
    <scope>NUCLEOTIDE SEQUENCE [LARGE SCALE GENOMIC DNA]</scope>
    <source>
        <strain evidence="3">LMG 27134</strain>
    </source>
</reference>
<dbReference type="EMBL" id="FCOK02000012">
    <property type="protein sequence ID" value="SAL29565.1"/>
    <property type="molecule type" value="Genomic_DNA"/>
</dbReference>
<dbReference type="PANTHER" id="PTHR42659">
    <property type="entry name" value="XANTHINE DEHYDROGENASE SUBUNIT C-RELATED"/>
    <property type="match status" value="1"/>
</dbReference>
<gene>
    <name evidence="3" type="ORF">AWB69_02354</name>
</gene>
<dbReference type="Pfam" id="PF03450">
    <property type="entry name" value="CO_deh_flav_C"/>
    <property type="match status" value="1"/>
</dbReference>
<accession>A0A158GBS4</accession>
<dbReference type="InterPro" id="IPR036683">
    <property type="entry name" value="CO_DH_flav_C_dom_sf"/>
</dbReference>
<dbReference type="Gene3D" id="3.30.465.10">
    <property type="match status" value="1"/>
</dbReference>
<dbReference type="InterPro" id="IPR002346">
    <property type="entry name" value="Mopterin_DH_FAD-bd"/>
</dbReference>
<dbReference type="InterPro" id="IPR016166">
    <property type="entry name" value="FAD-bd_PCMH"/>
</dbReference>
<dbReference type="InterPro" id="IPR005107">
    <property type="entry name" value="CO_DH_flav_C"/>
</dbReference>
<evidence type="ECO:0000313" key="3">
    <source>
        <dbReference type="EMBL" id="SAL29565.1"/>
    </source>
</evidence>
<dbReference type="GO" id="GO:0016491">
    <property type="term" value="F:oxidoreductase activity"/>
    <property type="evidence" value="ECO:0007669"/>
    <property type="project" value="InterPro"/>
</dbReference>
<dbReference type="SMART" id="SM01092">
    <property type="entry name" value="CO_deh_flav_C"/>
    <property type="match status" value="1"/>
</dbReference>
<dbReference type="InterPro" id="IPR036318">
    <property type="entry name" value="FAD-bd_PCMH-like_sf"/>
</dbReference>
<dbReference type="SUPFAM" id="SSF55447">
    <property type="entry name" value="CO dehydrogenase flavoprotein C-terminal domain-like"/>
    <property type="match status" value="1"/>
</dbReference>
<dbReference type="OrthoDB" id="9814706at2"/>
<feature type="domain" description="FAD-binding PCMH-type" evidence="2">
    <location>
        <begin position="1"/>
        <end position="223"/>
    </location>
</feature>
<dbReference type="Gene3D" id="3.30.390.50">
    <property type="entry name" value="CO dehydrogenase flavoprotein, C-terminal domain"/>
    <property type="match status" value="1"/>
</dbReference>
<organism evidence="3 4">
    <name type="scientific">Caballeronia udeis</name>
    <dbReference type="NCBI Taxonomy" id="1232866"/>
    <lineage>
        <taxon>Bacteria</taxon>
        <taxon>Pseudomonadati</taxon>
        <taxon>Pseudomonadota</taxon>
        <taxon>Betaproteobacteria</taxon>
        <taxon>Burkholderiales</taxon>
        <taxon>Burkholderiaceae</taxon>
        <taxon>Caballeronia</taxon>
    </lineage>
</organism>
<evidence type="ECO:0000259" key="2">
    <source>
        <dbReference type="PROSITE" id="PS51387"/>
    </source>
</evidence>
<dbReference type="GO" id="GO:0071949">
    <property type="term" value="F:FAD binding"/>
    <property type="evidence" value="ECO:0007669"/>
    <property type="project" value="InterPro"/>
</dbReference>
<name>A0A158GBS4_9BURK</name>
<dbReference type="InterPro" id="IPR051312">
    <property type="entry name" value="Diverse_Substr_Oxidored"/>
</dbReference>
<dbReference type="Proteomes" id="UP000054683">
    <property type="component" value="Unassembled WGS sequence"/>
</dbReference>
<sequence>MEPFEYERVSSTGEALALGSSSGSAFLAGGTELLNWMRIGIERPTKIIDIGRIEGLSGIHPTPSGGLTIGALSKLNDIAQHPQVMRDYPVLSQSILKAASAQIRNLATIGGNPLQRVRCPYFRADEPTPCNKRVAGSGCAALHGFNEKHAIFGWTEDCVAVQPSDPAVSLAALDAVFITDRPEGGRRIAARDFHVLPGESPAAHHRLGSGELITAVELPRAWPKSAYLKIRERESYEYATVSTAVALELDGDVITNARIALGSVAMRPWRLDETERRLVGQRLGSAGINAAVDAGLVDARPLSRNGYKVVIARNAVLRTIDTAART</sequence>
<dbReference type="PROSITE" id="PS51387">
    <property type="entry name" value="FAD_PCMH"/>
    <property type="match status" value="1"/>
</dbReference>
<protein>
    <submittedName>
        <fullName evidence="3">Molybdopterin dehydrogenase FAD-binding protein</fullName>
    </submittedName>
</protein>
<dbReference type="Pfam" id="PF00941">
    <property type="entry name" value="FAD_binding_5"/>
    <property type="match status" value="1"/>
</dbReference>
<dbReference type="InterPro" id="IPR016167">
    <property type="entry name" value="FAD-bd_PCMH_sub1"/>
</dbReference>
<evidence type="ECO:0000313" key="4">
    <source>
        <dbReference type="Proteomes" id="UP000054683"/>
    </source>
</evidence>
<keyword evidence="1" id="KW-0285">Flavoprotein</keyword>
<keyword evidence="1" id="KW-0274">FAD</keyword>
<dbReference type="SUPFAM" id="SSF56176">
    <property type="entry name" value="FAD-binding/transporter-associated domain-like"/>
    <property type="match status" value="1"/>
</dbReference>
<dbReference type="Gene3D" id="3.30.43.10">
    <property type="entry name" value="Uridine Diphospho-n-acetylenolpyruvylglucosamine Reductase, domain 2"/>
    <property type="match status" value="1"/>
</dbReference>
<dbReference type="InterPro" id="IPR016169">
    <property type="entry name" value="FAD-bd_PCMH_sub2"/>
</dbReference>
<proteinExistence type="predicted"/>
<dbReference type="RefSeq" id="WP_062085021.1">
    <property type="nucleotide sequence ID" value="NZ_FCOK02000012.1"/>
</dbReference>
<evidence type="ECO:0000256" key="1">
    <source>
        <dbReference type="ARBA" id="ARBA00022827"/>
    </source>
</evidence>
<dbReference type="AlphaFoldDB" id="A0A158GBS4"/>